<evidence type="ECO:0000313" key="2">
    <source>
        <dbReference type="EMBL" id="CAI3982454.1"/>
    </source>
</evidence>
<dbReference type="EMBL" id="CAMXCT010000716">
    <property type="protein sequence ID" value="CAI3982454.1"/>
    <property type="molecule type" value="Genomic_DNA"/>
</dbReference>
<gene>
    <name evidence="2" type="ORF">C1SCF055_LOCUS10146</name>
</gene>
<sequence>MDGVWIERLTDERPGLCFLTEYSRALRLISGLCGLGCIRARQQALRSHLDSRFRTHILSEPQVREFLKFIGEFSAQELPVVFEVIRQHLFPDAPTRCLFRAARLDPRTHPVASLRAGATDLRELELSIGALPAGDWPPTPVQVDKHVDVESLLEVSLALPRPICPLLPSSLAGVFGPASFSVPLCDPEVETLSVQRPEKLTVYVTFRGDYVVTKMAELREKSTGAELLEFIWPFVKTLAKDSSDPFHYGALYLPGKRLRLWLQDPLVNFLNSTEAVLEASFSNTVHTNSVAFHVDLGAVPMSTQSQVGDDPQVPTQFRHVRPTTPDRKRKSESKDRTRGVKPKRIRKSKWDEPTGTASSSKAPAGPKLALAFSPPPGLNKIPTQLIRLLNSVQGQFPAALDTLNFVVLNGEEDPMSFGNVTDFGTVLSTFSRDSKLSLLSYGTHWSLALDDVEIGDRVASVFLKVLRGSSGHDEPPKKMPKEEDRDDRDKSGDKGRSRSPAEHSTSAPKRGRPVFQGGSGSGSGQRRSNPPCESLSGVQAETNLGSCQKPQVERADQAVDPLCAPQWPLVPSSGDCIDVQCPQTTCSGVPFGSACVSCQASHGVGTGLGDIHGDEALCAVQDVTHVCASSDLRALCPSGEVGCPDPFVLFSRSDSGCCASEHSERVSTPWLRGAPTAAAGDITDYGSAFGNNQGVFVCQKRVQEGKVRLWKNCLDIRVEQEDIVHGSDYNDNSGFAVQEGTSCNINYHCGNTQSEIPHVASVRNAERGDATASDTQTTVGWQNLQADLQEVPLAQVTPSDTGDIAASIRLTQIDEDSVLDISPTCVWTQPRVEEELDDGPPYRMPKTVLLPGQDDLRVPALLNALRDSRFADLGSDAGITLVYRSYEARLDLHPMFIRYESVQASLTS</sequence>
<name>A0A9P1BZQ8_9DINO</name>
<evidence type="ECO:0000313" key="4">
    <source>
        <dbReference type="Proteomes" id="UP001152797"/>
    </source>
</evidence>
<dbReference type="EMBL" id="CAMXCT030000716">
    <property type="protein sequence ID" value="CAL4769766.1"/>
    <property type="molecule type" value="Genomic_DNA"/>
</dbReference>
<keyword evidence="4" id="KW-1185">Reference proteome</keyword>
<proteinExistence type="predicted"/>
<feature type="compositionally biased region" description="Basic and acidic residues" evidence="1">
    <location>
        <begin position="470"/>
        <end position="501"/>
    </location>
</feature>
<protein>
    <submittedName>
        <fullName evidence="2">Uncharacterized protein</fullName>
    </submittedName>
</protein>
<evidence type="ECO:0000256" key="1">
    <source>
        <dbReference type="SAM" id="MobiDB-lite"/>
    </source>
</evidence>
<accession>A0A9P1BZQ8</accession>
<feature type="region of interest" description="Disordered" evidence="1">
    <location>
        <begin position="303"/>
        <end position="368"/>
    </location>
</feature>
<comment type="caution">
    <text evidence="2">The sequence shown here is derived from an EMBL/GenBank/DDBJ whole genome shotgun (WGS) entry which is preliminary data.</text>
</comment>
<evidence type="ECO:0000313" key="3">
    <source>
        <dbReference type="EMBL" id="CAL4769766.1"/>
    </source>
</evidence>
<reference evidence="3 4" key="2">
    <citation type="submission" date="2024-05" db="EMBL/GenBank/DDBJ databases">
        <authorList>
            <person name="Chen Y."/>
            <person name="Shah S."/>
            <person name="Dougan E. K."/>
            <person name="Thang M."/>
            <person name="Chan C."/>
        </authorList>
    </citation>
    <scope>NUCLEOTIDE SEQUENCE [LARGE SCALE GENOMIC DNA]</scope>
</reference>
<organism evidence="2">
    <name type="scientific">Cladocopium goreaui</name>
    <dbReference type="NCBI Taxonomy" id="2562237"/>
    <lineage>
        <taxon>Eukaryota</taxon>
        <taxon>Sar</taxon>
        <taxon>Alveolata</taxon>
        <taxon>Dinophyceae</taxon>
        <taxon>Suessiales</taxon>
        <taxon>Symbiodiniaceae</taxon>
        <taxon>Cladocopium</taxon>
    </lineage>
</organism>
<dbReference type="Proteomes" id="UP001152797">
    <property type="component" value="Unassembled WGS sequence"/>
</dbReference>
<dbReference type="AlphaFoldDB" id="A0A9P1BZQ8"/>
<reference evidence="2" key="1">
    <citation type="submission" date="2022-10" db="EMBL/GenBank/DDBJ databases">
        <authorList>
            <person name="Chen Y."/>
            <person name="Dougan E. K."/>
            <person name="Chan C."/>
            <person name="Rhodes N."/>
            <person name="Thang M."/>
        </authorList>
    </citation>
    <scope>NUCLEOTIDE SEQUENCE</scope>
</reference>
<feature type="region of interest" description="Disordered" evidence="1">
    <location>
        <begin position="468"/>
        <end position="535"/>
    </location>
</feature>
<dbReference type="EMBL" id="CAMXCT020000716">
    <property type="protein sequence ID" value="CAL1135829.1"/>
    <property type="molecule type" value="Genomic_DNA"/>
</dbReference>